<keyword evidence="1" id="KW-0472">Membrane</keyword>
<dbReference type="Pfam" id="PF01553">
    <property type="entry name" value="Acyltransferase"/>
    <property type="match status" value="1"/>
</dbReference>
<keyword evidence="1" id="KW-0812">Transmembrane</keyword>
<gene>
    <name evidence="3" type="ORF">J4051_18130</name>
</gene>
<dbReference type="GO" id="GO:0016746">
    <property type="term" value="F:acyltransferase activity"/>
    <property type="evidence" value="ECO:0007669"/>
    <property type="project" value="UniProtKB-KW"/>
</dbReference>
<accession>A0ABS3SWU6</accession>
<dbReference type="InterPro" id="IPR052744">
    <property type="entry name" value="GPAT/DAPAT"/>
</dbReference>
<dbReference type="PANTHER" id="PTHR31605:SF0">
    <property type="entry name" value="GLYCEROL-3-PHOSPHATE O-ACYLTRANSFERASE 1"/>
    <property type="match status" value="1"/>
</dbReference>
<feature type="transmembrane region" description="Helical" evidence="1">
    <location>
        <begin position="315"/>
        <end position="333"/>
    </location>
</feature>
<evidence type="ECO:0000313" key="4">
    <source>
        <dbReference type="Proteomes" id="UP000681315"/>
    </source>
</evidence>
<feature type="domain" description="Phospholipid/glycerol acyltransferase" evidence="2">
    <location>
        <begin position="30"/>
        <end position="157"/>
    </location>
</feature>
<comment type="caution">
    <text evidence="3">The sequence shown here is derived from an EMBL/GenBank/DDBJ whole genome shotgun (WGS) entry which is preliminary data.</text>
</comment>
<dbReference type="PANTHER" id="PTHR31605">
    <property type="entry name" value="GLYCEROL-3-PHOSPHATE O-ACYLTRANSFERASE 1"/>
    <property type="match status" value="1"/>
</dbReference>
<evidence type="ECO:0000259" key="2">
    <source>
        <dbReference type="SMART" id="SM00563"/>
    </source>
</evidence>
<proteinExistence type="predicted"/>
<keyword evidence="3" id="KW-0808">Transferase</keyword>
<sequence>MKSYIRLALFFYYKKIEFNFEEQLLPNRPTLFLGNHQNGLMDPILIATRKGQFSYFLTRASVFQKPWISKFLRSLLMLPVYRVRDGWDSLSKNKAIFKTCSQLLYENNAIVLFPEGNHNIKRQVRTLSKGFTRIIAETLNDHPDIEINLVPVGFNYRRAEEFADHVILNFGTPISSKNYKTPDTNATVLRMKVDVFNALTTLTTHLDGDDYDAKLQRLEGLNANFLDPTIVNQIVATQLKNCEAQPKQKQNPIKAIAKMGLCLSLFLPYAIWKLILEPKIKEPEFISTFRFAVAISLVPVFMLVIAVVLWLSFGAFYALLYLASVFVLDVMAVKL</sequence>
<keyword evidence="3" id="KW-0012">Acyltransferase</keyword>
<organism evidence="3 4">
    <name type="scientific">Gelidibacter pelagius</name>
    <dbReference type="NCBI Taxonomy" id="2819985"/>
    <lineage>
        <taxon>Bacteria</taxon>
        <taxon>Pseudomonadati</taxon>
        <taxon>Bacteroidota</taxon>
        <taxon>Flavobacteriia</taxon>
        <taxon>Flavobacteriales</taxon>
        <taxon>Flavobacteriaceae</taxon>
        <taxon>Gelidibacter</taxon>
    </lineage>
</organism>
<name>A0ABS3SWU6_9FLAO</name>
<dbReference type="SMART" id="SM00563">
    <property type="entry name" value="PlsC"/>
    <property type="match status" value="1"/>
</dbReference>
<feature type="transmembrane region" description="Helical" evidence="1">
    <location>
        <begin position="288"/>
        <end position="309"/>
    </location>
</feature>
<evidence type="ECO:0000313" key="3">
    <source>
        <dbReference type="EMBL" id="MBO3100195.1"/>
    </source>
</evidence>
<dbReference type="InterPro" id="IPR002123">
    <property type="entry name" value="Plipid/glycerol_acylTrfase"/>
</dbReference>
<reference evidence="3 4" key="1">
    <citation type="submission" date="2021-03" db="EMBL/GenBank/DDBJ databases">
        <title>Gelidibacter sp. nov., isolated from costal sediment.</title>
        <authorList>
            <person name="Lun K.-Y."/>
        </authorList>
    </citation>
    <scope>NUCLEOTIDE SEQUENCE [LARGE SCALE GENOMIC DNA]</scope>
    <source>
        <strain evidence="3 4">DF109</strain>
    </source>
</reference>
<keyword evidence="1" id="KW-1133">Transmembrane helix</keyword>
<evidence type="ECO:0000256" key="1">
    <source>
        <dbReference type="SAM" id="Phobius"/>
    </source>
</evidence>
<protein>
    <submittedName>
        <fullName evidence="3">1-acyl-sn-glycerol-3-phosphate acyltransferase</fullName>
    </submittedName>
</protein>
<dbReference type="EMBL" id="JAGEVG010000032">
    <property type="protein sequence ID" value="MBO3100195.1"/>
    <property type="molecule type" value="Genomic_DNA"/>
</dbReference>
<dbReference type="SUPFAM" id="SSF69593">
    <property type="entry name" value="Glycerol-3-phosphate (1)-acyltransferase"/>
    <property type="match status" value="1"/>
</dbReference>
<dbReference type="Proteomes" id="UP000681315">
    <property type="component" value="Unassembled WGS sequence"/>
</dbReference>
<keyword evidence="4" id="KW-1185">Reference proteome</keyword>